<dbReference type="GO" id="GO:0002088">
    <property type="term" value="P:lens development in camera-type eye"/>
    <property type="evidence" value="ECO:0007669"/>
    <property type="project" value="TreeGrafter"/>
</dbReference>
<dbReference type="EMBL" id="WKFB01000475">
    <property type="protein sequence ID" value="KAF6721929.1"/>
    <property type="molecule type" value="Genomic_DNA"/>
</dbReference>
<dbReference type="PANTHER" id="PTHR11818:SF6">
    <property type="entry name" value="GAMMA-CRYSTALLIN S"/>
    <property type="match status" value="1"/>
</dbReference>
<reference evidence="6" key="1">
    <citation type="journal article" name="BMC Genomics">
        <title>Long-read sequencing and de novo genome assembly of marine medaka (Oryzias melastigma).</title>
        <authorList>
            <person name="Liang P."/>
            <person name="Saqib H.S.A."/>
            <person name="Ni X."/>
            <person name="Shen Y."/>
        </authorList>
    </citation>
    <scope>NUCLEOTIDE SEQUENCE</scope>
    <source>
        <strain evidence="6">Bigg-433</strain>
    </source>
</reference>
<feature type="domain" description="Beta/gamma crystallin 'Greek key'" evidence="5">
    <location>
        <begin position="217"/>
        <end position="259"/>
    </location>
</feature>
<comment type="function">
    <text evidence="1">Crystallins are the dominant structural components of the vertebrate eye lens.</text>
</comment>
<evidence type="ECO:0000256" key="3">
    <source>
        <dbReference type="ARBA" id="ARBA00022613"/>
    </source>
</evidence>
<dbReference type="GO" id="GO:0005212">
    <property type="term" value="F:structural constituent of eye lens"/>
    <property type="evidence" value="ECO:0007669"/>
    <property type="project" value="UniProtKB-KW"/>
</dbReference>
<protein>
    <submittedName>
        <fullName evidence="6">Beta-crystallin S</fullName>
    </submittedName>
</protein>
<feature type="domain" description="Beta/gamma crystallin 'Greek key'" evidence="5">
    <location>
        <begin position="127"/>
        <end position="169"/>
    </location>
</feature>
<organism evidence="6 7">
    <name type="scientific">Oryzias melastigma</name>
    <name type="common">Marine medaka</name>
    <dbReference type="NCBI Taxonomy" id="30732"/>
    <lineage>
        <taxon>Eukaryota</taxon>
        <taxon>Metazoa</taxon>
        <taxon>Chordata</taxon>
        <taxon>Craniata</taxon>
        <taxon>Vertebrata</taxon>
        <taxon>Euteleostomi</taxon>
        <taxon>Actinopterygii</taxon>
        <taxon>Neopterygii</taxon>
        <taxon>Teleostei</taxon>
        <taxon>Neoteleostei</taxon>
        <taxon>Acanthomorphata</taxon>
        <taxon>Ovalentaria</taxon>
        <taxon>Atherinomorphae</taxon>
        <taxon>Beloniformes</taxon>
        <taxon>Adrianichthyidae</taxon>
        <taxon>Oryziinae</taxon>
        <taxon>Oryzias</taxon>
    </lineage>
</organism>
<keyword evidence="3" id="KW-0273">Eye lens protein</keyword>
<evidence type="ECO:0000256" key="2">
    <source>
        <dbReference type="ARBA" id="ARBA00009646"/>
    </source>
</evidence>
<gene>
    <name evidence="6" type="ORF">FQA47_019496</name>
</gene>
<evidence type="ECO:0000256" key="1">
    <source>
        <dbReference type="ARBA" id="ARBA00003689"/>
    </source>
</evidence>
<dbReference type="InterPro" id="IPR011024">
    <property type="entry name" value="G_crystallin-like"/>
</dbReference>
<proteinExistence type="inferred from homology"/>
<dbReference type="Proteomes" id="UP000646548">
    <property type="component" value="Unassembled WGS sequence"/>
</dbReference>
<feature type="domain" description="Beta/gamma crystallin 'Greek key'" evidence="5">
    <location>
        <begin position="176"/>
        <end position="216"/>
    </location>
</feature>
<evidence type="ECO:0000259" key="5">
    <source>
        <dbReference type="PROSITE" id="PS50915"/>
    </source>
</evidence>
<keyword evidence="4" id="KW-0677">Repeat</keyword>
<dbReference type="PROSITE" id="PS50915">
    <property type="entry name" value="CRYSTALLIN_BETA_GAMMA"/>
    <property type="match status" value="4"/>
</dbReference>
<dbReference type="Gene3D" id="2.60.20.10">
    <property type="entry name" value="Crystallins"/>
    <property type="match status" value="2"/>
</dbReference>
<feature type="domain" description="Beta/gamma crystallin 'Greek key'" evidence="5">
    <location>
        <begin position="88"/>
        <end position="126"/>
    </location>
</feature>
<sequence length="260" mass="29949">MTKRLLAFRPTAAVSERRMQPVCGGGGVIKGCHCKATAASTPEWIHHHGCSHIHHGQGELLEDSADLLLSAASLLITALFEYYPPSPPQIIFYEDKNFQGRRYECDSDCSDFHAYLSRCNSIRVESGAWVVYERPNYMGYQYVLTRGEYPEYQRWMGLNDRLSSCKIIHFTNGSQYKMQLYEKADFGGQAVEATEDCPSILEKFRLREVNSCKVFDGCWVLYEHPNYRGRQYFLEKGEYRKPSEWGAISVAVQSFRRFTE</sequence>
<dbReference type="PRINTS" id="PR01367">
    <property type="entry name" value="BGCRYSTALLIN"/>
</dbReference>
<dbReference type="GO" id="GO:0007601">
    <property type="term" value="P:visual perception"/>
    <property type="evidence" value="ECO:0007669"/>
    <property type="project" value="TreeGrafter"/>
</dbReference>
<comment type="caution">
    <text evidence="6">The sequence shown here is derived from an EMBL/GenBank/DDBJ whole genome shotgun (WGS) entry which is preliminary data.</text>
</comment>
<comment type="similarity">
    <text evidence="2">Belongs to the beta/gamma-crystallin family.</text>
</comment>
<dbReference type="SUPFAM" id="SSF49695">
    <property type="entry name" value="gamma-Crystallin-like"/>
    <property type="match status" value="1"/>
</dbReference>
<dbReference type="FunFam" id="2.60.20.10:FF:000001">
    <property type="entry name" value="Crystallin gamma S"/>
    <property type="match status" value="1"/>
</dbReference>
<name>A0A834C5Y7_ORYME</name>
<dbReference type="Pfam" id="PF00030">
    <property type="entry name" value="Crystall"/>
    <property type="match status" value="2"/>
</dbReference>
<evidence type="ECO:0000313" key="6">
    <source>
        <dbReference type="EMBL" id="KAF6721929.1"/>
    </source>
</evidence>
<accession>A0A834C5Y7</accession>
<dbReference type="InterPro" id="IPR050252">
    <property type="entry name" value="Beta/Gamma-Crystallin"/>
</dbReference>
<dbReference type="SMART" id="SM00247">
    <property type="entry name" value="XTALbg"/>
    <property type="match status" value="2"/>
</dbReference>
<evidence type="ECO:0000256" key="4">
    <source>
        <dbReference type="ARBA" id="ARBA00022737"/>
    </source>
</evidence>
<dbReference type="InterPro" id="IPR001064">
    <property type="entry name" value="Beta/gamma_crystallin"/>
</dbReference>
<evidence type="ECO:0000313" key="7">
    <source>
        <dbReference type="Proteomes" id="UP000646548"/>
    </source>
</evidence>
<dbReference type="PANTHER" id="PTHR11818">
    <property type="entry name" value="BETA/GAMMA CRYSTALLIN"/>
    <property type="match status" value="1"/>
</dbReference>
<dbReference type="FunFam" id="2.60.20.10:FF:000003">
    <property type="entry name" value="Crystallin gamma S"/>
    <property type="match status" value="1"/>
</dbReference>
<dbReference type="AlphaFoldDB" id="A0A834C5Y7"/>